<protein>
    <recommendedName>
        <fullName evidence="4">Trypsin-like peptidase domain-containing protein</fullName>
    </recommendedName>
</protein>
<name>A0ABM8SLP0_9BURK</name>
<comment type="caution">
    <text evidence="2">The sequence shown here is derived from an EMBL/GenBank/DDBJ whole genome shotgun (WGS) entry which is preliminary data.</text>
</comment>
<accession>A0ABM8SLP0</accession>
<proteinExistence type="predicted"/>
<dbReference type="EMBL" id="CAJNBK010000027">
    <property type="protein sequence ID" value="CAE6818819.1"/>
    <property type="molecule type" value="Genomic_DNA"/>
</dbReference>
<keyword evidence="3" id="KW-1185">Reference proteome</keyword>
<evidence type="ECO:0008006" key="4">
    <source>
        <dbReference type="Google" id="ProtNLM"/>
    </source>
</evidence>
<sequence length="103" mass="10773">MGRPGRREGKKRTTQNGIAPTRRFTALMNGVPVNAAAAVLPIVRSVDGGLSGQIIGTGFFDGHSLILTARHVVEVAAKDNPTLQTPCGVSRFGQKHASGIGVR</sequence>
<reference evidence="2 3" key="1">
    <citation type="submission" date="2021-02" db="EMBL/GenBank/DDBJ databases">
        <authorList>
            <person name="Vanwijnsberghe S."/>
        </authorList>
    </citation>
    <scope>NUCLEOTIDE SEQUENCE [LARGE SCALE GENOMIC DNA]</scope>
    <source>
        <strain evidence="2 3">LMG 31837</strain>
    </source>
</reference>
<dbReference type="InterPro" id="IPR009003">
    <property type="entry name" value="Peptidase_S1_PA"/>
</dbReference>
<feature type="region of interest" description="Disordered" evidence="1">
    <location>
        <begin position="1"/>
        <end position="20"/>
    </location>
</feature>
<evidence type="ECO:0000313" key="2">
    <source>
        <dbReference type="EMBL" id="CAE6818819.1"/>
    </source>
</evidence>
<evidence type="ECO:0000256" key="1">
    <source>
        <dbReference type="SAM" id="MobiDB-lite"/>
    </source>
</evidence>
<dbReference type="Proteomes" id="UP000672526">
    <property type="component" value="Unassembled WGS sequence"/>
</dbReference>
<evidence type="ECO:0000313" key="3">
    <source>
        <dbReference type="Proteomes" id="UP000672526"/>
    </source>
</evidence>
<organism evidence="2 3">
    <name type="scientific">Paraburkholderia haematera</name>
    <dbReference type="NCBI Taxonomy" id="2793077"/>
    <lineage>
        <taxon>Bacteria</taxon>
        <taxon>Pseudomonadati</taxon>
        <taxon>Pseudomonadota</taxon>
        <taxon>Betaproteobacteria</taxon>
        <taxon>Burkholderiales</taxon>
        <taxon>Burkholderiaceae</taxon>
        <taxon>Paraburkholderia</taxon>
    </lineage>
</organism>
<dbReference type="SUPFAM" id="SSF50494">
    <property type="entry name" value="Trypsin-like serine proteases"/>
    <property type="match status" value="1"/>
</dbReference>
<gene>
    <name evidence="2" type="ORF">R69888_06007</name>
</gene>